<evidence type="ECO:0000256" key="3">
    <source>
        <dbReference type="ARBA" id="ARBA00022839"/>
    </source>
</evidence>
<dbReference type="EMBL" id="CP002630">
    <property type="protein sequence ID" value="AEB12059.1"/>
    <property type="molecule type" value="Genomic_DNA"/>
</dbReference>
<dbReference type="PANTHER" id="PTHR30337">
    <property type="entry name" value="COMPONENT OF ATP-DEPENDENT DSDNA EXONUCLEASE"/>
    <property type="match status" value="1"/>
</dbReference>
<gene>
    <name evidence="4" type="primary">sbcD</name>
    <name evidence="6" type="ordered locus">Marky_1322</name>
</gene>
<keyword evidence="4" id="KW-0255">Endonuclease</keyword>
<keyword evidence="4" id="KW-0235">DNA replication</keyword>
<reference evidence="6 7" key="1">
    <citation type="journal article" date="2012" name="Stand. Genomic Sci.">
        <title>Complete genome sequence of the aerobic, heterotroph Marinithermus hydrothermalis type strain (T1(T)) from a deep-sea hydrothermal vent chimney.</title>
        <authorList>
            <person name="Copeland A."/>
            <person name="Gu W."/>
            <person name="Yasawong M."/>
            <person name="Lapidus A."/>
            <person name="Lucas S."/>
            <person name="Deshpande S."/>
            <person name="Pagani I."/>
            <person name="Tapia R."/>
            <person name="Cheng J.F."/>
            <person name="Goodwin L.A."/>
            <person name="Pitluck S."/>
            <person name="Liolios K."/>
            <person name="Ivanova N."/>
            <person name="Mavromatis K."/>
            <person name="Mikhailova N."/>
            <person name="Pati A."/>
            <person name="Chen A."/>
            <person name="Palaniappan K."/>
            <person name="Land M."/>
            <person name="Pan C."/>
            <person name="Brambilla E.M."/>
            <person name="Rohde M."/>
            <person name="Tindall B.J."/>
            <person name="Sikorski J."/>
            <person name="Goker M."/>
            <person name="Detter J.C."/>
            <person name="Bristow J."/>
            <person name="Eisen J.A."/>
            <person name="Markowitz V."/>
            <person name="Hugenholtz P."/>
            <person name="Kyrpides N.C."/>
            <person name="Klenk H.P."/>
            <person name="Woyke T."/>
        </authorList>
    </citation>
    <scope>NUCLEOTIDE SEQUENCE [LARGE SCALE GENOMIC DNA]</scope>
    <source>
        <strain evidence="7">DSM 14884 / JCM 11576 / T1</strain>
    </source>
</reference>
<keyword evidence="3 4" id="KW-0269">Exonuclease</keyword>
<dbReference type="AlphaFoldDB" id="F2NLG0"/>
<keyword evidence="4" id="KW-0233">DNA recombination</keyword>
<evidence type="ECO:0000256" key="4">
    <source>
        <dbReference type="RuleBase" id="RU363069"/>
    </source>
</evidence>
<evidence type="ECO:0000256" key="1">
    <source>
        <dbReference type="ARBA" id="ARBA00022722"/>
    </source>
</evidence>
<dbReference type="SUPFAM" id="SSF56300">
    <property type="entry name" value="Metallo-dependent phosphatases"/>
    <property type="match status" value="1"/>
</dbReference>
<dbReference type="Proteomes" id="UP000007030">
    <property type="component" value="Chromosome"/>
</dbReference>
<keyword evidence="1 4" id="KW-0540">Nuclease</keyword>
<dbReference type="GO" id="GO:0008408">
    <property type="term" value="F:3'-5' exonuclease activity"/>
    <property type="evidence" value="ECO:0007669"/>
    <property type="project" value="InterPro"/>
</dbReference>
<comment type="subunit">
    <text evidence="4">Heterodimer of SbcC and SbcD.</text>
</comment>
<proteinExistence type="inferred from homology"/>
<dbReference type="InterPro" id="IPR050535">
    <property type="entry name" value="DNA_Repair-Maintenance_Comp"/>
</dbReference>
<evidence type="ECO:0000313" key="7">
    <source>
        <dbReference type="Proteomes" id="UP000007030"/>
    </source>
</evidence>
<keyword evidence="7" id="KW-1185">Reference proteome</keyword>
<dbReference type="GO" id="GO:0004519">
    <property type="term" value="F:endonuclease activity"/>
    <property type="evidence" value="ECO:0007669"/>
    <property type="project" value="UniProtKB-KW"/>
</dbReference>
<dbReference type="NCBIfam" id="TIGR00619">
    <property type="entry name" value="sbcd"/>
    <property type="match status" value="1"/>
</dbReference>
<dbReference type="KEGG" id="mhd:Marky_1322"/>
<dbReference type="InterPro" id="IPR041796">
    <property type="entry name" value="Mre11_N"/>
</dbReference>
<dbReference type="RefSeq" id="WP_013704106.1">
    <property type="nucleotide sequence ID" value="NC_015387.1"/>
</dbReference>
<dbReference type="InterPro" id="IPR004593">
    <property type="entry name" value="SbcD"/>
</dbReference>
<dbReference type="PANTHER" id="PTHR30337:SF0">
    <property type="entry name" value="NUCLEASE SBCCD SUBUNIT D"/>
    <property type="match status" value="1"/>
</dbReference>
<dbReference type="GO" id="GO:0006260">
    <property type="term" value="P:DNA replication"/>
    <property type="evidence" value="ECO:0007669"/>
    <property type="project" value="UniProtKB-KW"/>
</dbReference>
<dbReference type="Pfam" id="PF00149">
    <property type="entry name" value="Metallophos"/>
    <property type="match status" value="1"/>
</dbReference>
<dbReference type="STRING" id="869210.Marky_1322"/>
<dbReference type="HOGENOM" id="CLU_038045_3_0_0"/>
<dbReference type="Gene3D" id="3.60.21.10">
    <property type="match status" value="1"/>
</dbReference>
<sequence length="384" mass="42589">MRILHTADWHLGKTLKGVDRTPEIALALRELLEVVRSERVDLVIVAGDLFDRPVVSAEAEAAAFEFFLGLKELGVPALVIAGNHDARERLEALAPLLLLAGTTALGRVRLREDGGVYAFSWGRAALLPFLSERRLVKAVHLLEEDGGTWKGRYADGMRRVIQNLAAGFDPEGVNLLVAHLTVEGAHLRLGGGEFAFYVSNSYAVPATALPATAHYVALGHIHRQQQVAEAPVAWYAGSLIQLDFGEGEDAPRGALLVEVEPGRLPQVHALEARWGKPLRTYRMKLEHLDRRWDEVRDWPGYARLVLEGPGNPALRERIYRELPGVLDVQFTGSAEAQPVEAMARPEELDWLEAYAAYLRDVKGVELSEAQREAFKRVYEEVHGE</sequence>
<dbReference type="InterPro" id="IPR004843">
    <property type="entry name" value="Calcineurin-like_PHP"/>
</dbReference>
<comment type="function">
    <text evidence="4">SbcCD cleaves DNA hairpin structures. These structures can inhibit DNA replication and are intermediates in certain DNA recombination reactions. The complex acts as a 3'-&gt;5' double strand exonuclease that can open hairpins. It also has a 5' single-strand endonuclease activity.</text>
</comment>
<comment type="similarity">
    <text evidence="4">Belongs to the SbcD family.</text>
</comment>
<organism evidence="6 7">
    <name type="scientific">Marinithermus hydrothermalis (strain DSM 14884 / JCM 11576 / T1)</name>
    <dbReference type="NCBI Taxonomy" id="869210"/>
    <lineage>
        <taxon>Bacteria</taxon>
        <taxon>Thermotogati</taxon>
        <taxon>Deinococcota</taxon>
        <taxon>Deinococci</taxon>
        <taxon>Thermales</taxon>
        <taxon>Thermaceae</taxon>
        <taxon>Marinithermus</taxon>
    </lineage>
</organism>
<dbReference type="InterPro" id="IPR029052">
    <property type="entry name" value="Metallo-depent_PP-like"/>
</dbReference>
<evidence type="ECO:0000259" key="5">
    <source>
        <dbReference type="Pfam" id="PF00149"/>
    </source>
</evidence>
<dbReference type="GO" id="GO:0006310">
    <property type="term" value="P:DNA recombination"/>
    <property type="evidence" value="ECO:0007669"/>
    <property type="project" value="UniProtKB-KW"/>
</dbReference>
<evidence type="ECO:0000256" key="2">
    <source>
        <dbReference type="ARBA" id="ARBA00022801"/>
    </source>
</evidence>
<accession>F2NLG0</accession>
<protein>
    <recommendedName>
        <fullName evidence="4">Nuclease SbcCD subunit D</fullName>
    </recommendedName>
</protein>
<dbReference type="eggNOG" id="COG0420">
    <property type="taxonomic scope" value="Bacteria"/>
</dbReference>
<dbReference type="CDD" id="cd00840">
    <property type="entry name" value="MPP_Mre11_N"/>
    <property type="match status" value="1"/>
</dbReference>
<evidence type="ECO:0000313" key="6">
    <source>
        <dbReference type="EMBL" id="AEB12059.1"/>
    </source>
</evidence>
<name>F2NLG0_MARHT</name>
<feature type="domain" description="Calcineurin-like phosphoesterase" evidence="5">
    <location>
        <begin position="1"/>
        <end position="223"/>
    </location>
</feature>
<dbReference type="OrthoDB" id="9773856at2"/>
<keyword evidence="2 4" id="KW-0378">Hydrolase</keyword>